<feature type="domain" description="HTH marR-type" evidence="1">
    <location>
        <begin position="5"/>
        <end position="137"/>
    </location>
</feature>
<dbReference type="PANTHER" id="PTHR33164">
    <property type="entry name" value="TRANSCRIPTIONAL REGULATOR, MARR FAMILY"/>
    <property type="match status" value="1"/>
</dbReference>
<dbReference type="RefSeq" id="WP_094476100.1">
    <property type="nucleotide sequence ID" value="NZ_NOZR01000002.1"/>
</dbReference>
<dbReference type="SMART" id="SM00347">
    <property type="entry name" value="HTH_MARR"/>
    <property type="match status" value="1"/>
</dbReference>
<dbReference type="PANTHER" id="PTHR33164:SF43">
    <property type="entry name" value="HTH-TYPE TRANSCRIPTIONAL REPRESSOR YETL"/>
    <property type="match status" value="1"/>
</dbReference>
<dbReference type="EMBL" id="NOZR01000002">
    <property type="protein sequence ID" value="OYN82144.1"/>
    <property type="molecule type" value="Genomic_DNA"/>
</dbReference>
<accession>A0A255DSD0</accession>
<name>A0A255DSD0_9MYCO</name>
<dbReference type="InterPro" id="IPR039422">
    <property type="entry name" value="MarR/SlyA-like"/>
</dbReference>
<keyword evidence="3" id="KW-1185">Reference proteome</keyword>
<dbReference type="InterPro" id="IPR036388">
    <property type="entry name" value="WH-like_DNA-bd_sf"/>
</dbReference>
<dbReference type="PRINTS" id="PR00598">
    <property type="entry name" value="HTHMARR"/>
</dbReference>
<dbReference type="AlphaFoldDB" id="A0A255DSD0"/>
<dbReference type="InterPro" id="IPR036390">
    <property type="entry name" value="WH_DNA-bd_sf"/>
</dbReference>
<organism evidence="2 3">
    <name type="scientific">Mycolicibacterium sphagni</name>
    <dbReference type="NCBI Taxonomy" id="1786"/>
    <lineage>
        <taxon>Bacteria</taxon>
        <taxon>Bacillati</taxon>
        <taxon>Actinomycetota</taxon>
        <taxon>Actinomycetes</taxon>
        <taxon>Mycobacteriales</taxon>
        <taxon>Mycobacteriaceae</taxon>
        <taxon>Mycolicibacterium</taxon>
    </lineage>
</organism>
<proteinExistence type="predicted"/>
<comment type="caution">
    <text evidence="2">The sequence shown here is derived from an EMBL/GenBank/DDBJ whole genome shotgun (WGS) entry which is preliminary data.</text>
</comment>
<dbReference type="GO" id="GO:0006950">
    <property type="term" value="P:response to stress"/>
    <property type="evidence" value="ECO:0007669"/>
    <property type="project" value="TreeGrafter"/>
</dbReference>
<protein>
    <submittedName>
        <fullName evidence="2">MarR family transcriptional regulator</fullName>
    </submittedName>
</protein>
<dbReference type="Gene3D" id="1.10.10.10">
    <property type="entry name" value="Winged helix-like DNA-binding domain superfamily/Winged helix DNA-binding domain"/>
    <property type="match status" value="1"/>
</dbReference>
<dbReference type="OrthoDB" id="3177763at2"/>
<dbReference type="SUPFAM" id="SSF46785">
    <property type="entry name" value="Winged helix' DNA-binding domain"/>
    <property type="match status" value="1"/>
</dbReference>
<sequence>MKNGQENLLWLLKQAFHYSGHTVNEAISKHGVTSAQIGLLRQLADEPGLSGAELGRRLLISPQGAQLALATLERNGLIERKPDPEHGRIQRAYLTEKGRRIVTAANADAVAAHDELFSVLNPEERKTLAELLVRIVVQGHGEVSFTLHPDAD</sequence>
<dbReference type="InterPro" id="IPR000835">
    <property type="entry name" value="HTH_MarR-typ"/>
</dbReference>
<dbReference type="GO" id="GO:0003700">
    <property type="term" value="F:DNA-binding transcription factor activity"/>
    <property type="evidence" value="ECO:0007669"/>
    <property type="project" value="InterPro"/>
</dbReference>
<evidence type="ECO:0000259" key="1">
    <source>
        <dbReference type="PROSITE" id="PS50995"/>
    </source>
</evidence>
<dbReference type="Pfam" id="PF12802">
    <property type="entry name" value="MarR_2"/>
    <property type="match status" value="1"/>
</dbReference>
<reference evidence="2 3" key="1">
    <citation type="submission" date="2017-07" db="EMBL/GenBank/DDBJ databases">
        <title>The new phylogeny of genus Mycobacterium.</title>
        <authorList>
            <person name="Tortoli E."/>
            <person name="Trovato A."/>
            <person name="Cirillo D.M."/>
        </authorList>
    </citation>
    <scope>NUCLEOTIDE SEQUENCE [LARGE SCALE GENOMIC DNA]</scope>
    <source>
        <strain evidence="2 3">ATCC 33027</strain>
    </source>
</reference>
<evidence type="ECO:0000313" key="2">
    <source>
        <dbReference type="EMBL" id="OYN82144.1"/>
    </source>
</evidence>
<evidence type="ECO:0000313" key="3">
    <source>
        <dbReference type="Proteomes" id="UP000216063"/>
    </source>
</evidence>
<dbReference type="PROSITE" id="PS50995">
    <property type="entry name" value="HTH_MARR_2"/>
    <property type="match status" value="1"/>
</dbReference>
<dbReference type="Proteomes" id="UP000216063">
    <property type="component" value="Unassembled WGS sequence"/>
</dbReference>
<gene>
    <name evidence="2" type="ORF">CG716_02355</name>
</gene>